<dbReference type="AlphaFoldDB" id="A0A1D1UML3"/>
<reference evidence="1 2" key="1">
    <citation type="journal article" date="2016" name="Nat. Commun.">
        <title>Extremotolerant tardigrade genome and improved radiotolerance of human cultured cells by tardigrade-unique protein.</title>
        <authorList>
            <person name="Hashimoto T."/>
            <person name="Horikawa D.D."/>
            <person name="Saito Y."/>
            <person name="Kuwahara H."/>
            <person name="Kozuka-Hata H."/>
            <person name="Shin-I T."/>
            <person name="Minakuchi Y."/>
            <person name="Ohishi K."/>
            <person name="Motoyama A."/>
            <person name="Aizu T."/>
            <person name="Enomoto A."/>
            <person name="Kondo K."/>
            <person name="Tanaka S."/>
            <person name="Hara Y."/>
            <person name="Koshikawa S."/>
            <person name="Sagara H."/>
            <person name="Miura T."/>
            <person name="Yokobori S."/>
            <person name="Miyagawa K."/>
            <person name="Suzuki Y."/>
            <person name="Kubo T."/>
            <person name="Oyama M."/>
            <person name="Kohara Y."/>
            <person name="Fujiyama A."/>
            <person name="Arakawa K."/>
            <person name="Katayama T."/>
            <person name="Toyoda A."/>
            <person name="Kunieda T."/>
        </authorList>
    </citation>
    <scope>NUCLEOTIDE SEQUENCE [LARGE SCALE GENOMIC DNA]</scope>
    <source>
        <strain evidence="1 2">YOKOZUNA-1</strain>
    </source>
</reference>
<sequence>MDKSSLHRSPEVWAVEIVLKFMGSQQNALRILQGKGMGLYAAFGSNLWRTVPVKIMLSSVRLHPCTALIQYVLVGWVNVHHGGVTSGAAEPITCSDVMAAFSKRLGYWRKQLPSWKTMPDKEEVDDDLNDESGEE</sequence>
<name>A0A1D1UML3_RAMVA</name>
<gene>
    <name evidence="1" type="primary">RvY_02301-1</name>
    <name evidence="1" type="synonym">RvY_02301.1</name>
    <name evidence="1" type="ORF">RvY_02301</name>
</gene>
<keyword evidence="2" id="KW-1185">Reference proteome</keyword>
<comment type="caution">
    <text evidence="1">The sequence shown here is derived from an EMBL/GenBank/DDBJ whole genome shotgun (WGS) entry which is preliminary data.</text>
</comment>
<accession>A0A1D1UML3</accession>
<dbReference type="EMBL" id="BDGG01000001">
    <property type="protein sequence ID" value="GAU89790.1"/>
    <property type="molecule type" value="Genomic_DNA"/>
</dbReference>
<dbReference type="Proteomes" id="UP000186922">
    <property type="component" value="Unassembled WGS sequence"/>
</dbReference>
<organism evidence="1 2">
    <name type="scientific">Ramazzottius varieornatus</name>
    <name type="common">Water bear</name>
    <name type="synonym">Tardigrade</name>
    <dbReference type="NCBI Taxonomy" id="947166"/>
    <lineage>
        <taxon>Eukaryota</taxon>
        <taxon>Metazoa</taxon>
        <taxon>Ecdysozoa</taxon>
        <taxon>Tardigrada</taxon>
        <taxon>Eutardigrada</taxon>
        <taxon>Parachela</taxon>
        <taxon>Hypsibioidea</taxon>
        <taxon>Ramazzottiidae</taxon>
        <taxon>Ramazzottius</taxon>
    </lineage>
</organism>
<evidence type="ECO:0000313" key="1">
    <source>
        <dbReference type="EMBL" id="GAU89790.1"/>
    </source>
</evidence>
<proteinExistence type="predicted"/>
<evidence type="ECO:0000313" key="2">
    <source>
        <dbReference type="Proteomes" id="UP000186922"/>
    </source>
</evidence>
<protein>
    <submittedName>
        <fullName evidence="1">Uncharacterized protein</fullName>
    </submittedName>
</protein>